<dbReference type="STRING" id="162209.IJ22_18080"/>
<evidence type="ECO:0000313" key="1">
    <source>
        <dbReference type="EMBL" id="ALS22182.1"/>
    </source>
</evidence>
<reference evidence="1 2" key="2">
    <citation type="journal article" date="2016" name="Genome Announc.">
        <title>Complete Genome Sequences of Two Interactive Moderate Thermophiles, Paenibacillus napthalenovorans 32O-Y and Paenibacillus sp. 32O-W.</title>
        <authorList>
            <person name="Butler R.R.III."/>
            <person name="Wang J."/>
            <person name="Stark B.C."/>
            <person name="Pombert J.F."/>
        </authorList>
    </citation>
    <scope>NUCLEOTIDE SEQUENCE [LARGE SCALE GENOMIC DNA]</scope>
    <source>
        <strain evidence="1 2">32O-Y</strain>
    </source>
</reference>
<reference evidence="2" key="1">
    <citation type="submission" date="2015-12" db="EMBL/GenBank/DDBJ databases">
        <title>Complete genome sequences of two moderately thermophilic Paenibacillus species.</title>
        <authorList>
            <person name="Butler R.III."/>
            <person name="Wang J."/>
            <person name="Stark B.C."/>
            <person name="Pombert J.-F."/>
        </authorList>
    </citation>
    <scope>NUCLEOTIDE SEQUENCE [LARGE SCALE GENOMIC DNA]</scope>
    <source>
        <strain evidence="2">32O-Y</strain>
    </source>
</reference>
<gene>
    <name evidence="1" type="ORF">IJ22_18080</name>
</gene>
<proteinExistence type="predicted"/>
<dbReference type="KEGG" id="pnp:IJ22_18080"/>
<dbReference type="AlphaFoldDB" id="A0A0U2VN82"/>
<keyword evidence="2" id="KW-1185">Reference proteome</keyword>
<protein>
    <submittedName>
        <fullName evidence="1">Uncharacterized protein</fullName>
    </submittedName>
</protein>
<organism evidence="1 2">
    <name type="scientific">Paenibacillus naphthalenovorans</name>
    <dbReference type="NCBI Taxonomy" id="162209"/>
    <lineage>
        <taxon>Bacteria</taxon>
        <taxon>Bacillati</taxon>
        <taxon>Bacillota</taxon>
        <taxon>Bacilli</taxon>
        <taxon>Bacillales</taxon>
        <taxon>Paenibacillaceae</taxon>
        <taxon>Paenibacillus</taxon>
    </lineage>
</organism>
<accession>A0A0U2VN82</accession>
<sequence>MYLYVKFTDTFERYINMVNGIDGVPVHERVVRVKFTDEQIELLHPRKVGVDCGKDVLEYRTSI</sequence>
<name>A0A0U2VN82_9BACL</name>
<dbReference type="PATRIC" id="fig|162209.4.peg.1916"/>
<dbReference type="Proteomes" id="UP000061660">
    <property type="component" value="Chromosome"/>
</dbReference>
<dbReference type="EMBL" id="CP013652">
    <property type="protein sequence ID" value="ALS22182.1"/>
    <property type="molecule type" value="Genomic_DNA"/>
</dbReference>
<evidence type="ECO:0000313" key="2">
    <source>
        <dbReference type="Proteomes" id="UP000061660"/>
    </source>
</evidence>